<accession>A0A2J6QDU0</accession>
<dbReference type="Proteomes" id="UP000235672">
    <property type="component" value="Unassembled WGS sequence"/>
</dbReference>
<name>A0A2J6QDU0_9HELO</name>
<organism evidence="2 3">
    <name type="scientific">Hyaloscypha hepaticicola</name>
    <dbReference type="NCBI Taxonomy" id="2082293"/>
    <lineage>
        <taxon>Eukaryota</taxon>
        <taxon>Fungi</taxon>
        <taxon>Dikarya</taxon>
        <taxon>Ascomycota</taxon>
        <taxon>Pezizomycotina</taxon>
        <taxon>Leotiomycetes</taxon>
        <taxon>Helotiales</taxon>
        <taxon>Hyaloscyphaceae</taxon>
        <taxon>Hyaloscypha</taxon>
    </lineage>
</organism>
<keyword evidence="3" id="KW-1185">Reference proteome</keyword>
<gene>
    <name evidence="2" type="ORF">NA56DRAFT_487012</name>
</gene>
<feature type="compositionally biased region" description="Basic and acidic residues" evidence="1">
    <location>
        <begin position="78"/>
        <end position="93"/>
    </location>
</feature>
<evidence type="ECO:0000313" key="2">
    <source>
        <dbReference type="EMBL" id="PMD24417.1"/>
    </source>
</evidence>
<evidence type="ECO:0000313" key="3">
    <source>
        <dbReference type="Proteomes" id="UP000235672"/>
    </source>
</evidence>
<sequence length="115" mass="13194">MSQRSYTQHKVIVHPRDASTDSRTSSSSRSSAEEYSSSTSSRTSTTNGFDPVDGIQYRRVPDNEDGYMTTRTISTPRRIIEVHDHQKARHTEDEPPSSGATYEEYRKTQQRKPRK</sequence>
<dbReference type="EMBL" id="KZ613472">
    <property type="protein sequence ID" value="PMD24417.1"/>
    <property type="molecule type" value="Genomic_DNA"/>
</dbReference>
<dbReference type="AlphaFoldDB" id="A0A2J6QDU0"/>
<proteinExistence type="predicted"/>
<protein>
    <submittedName>
        <fullName evidence="2">Uncharacterized protein</fullName>
    </submittedName>
</protein>
<reference evidence="2 3" key="1">
    <citation type="submission" date="2016-05" db="EMBL/GenBank/DDBJ databases">
        <title>A degradative enzymes factory behind the ericoid mycorrhizal symbiosis.</title>
        <authorList>
            <consortium name="DOE Joint Genome Institute"/>
            <person name="Martino E."/>
            <person name="Morin E."/>
            <person name="Grelet G."/>
            <person name="Kuo A."/>
            <person name="Kohler A."/>
            <person name="Daghino S."/>
            <person name="Barry K."/>
            <person name="Choi C."/>
            <person name="Cichocki N."/>
            <person name="Clum A."/>
            <person name="Copeland A."/>
            <person name="Hainaut M."/>
            <person name="Haridas S."/>
            <person name="Labutti K."/>
            <person name="Lindquist E."/>
            <person name="Lipzen A."/>
            <person name="Khouja H.-R."/>
            <person name="Murat C."/>
            <person name="Ohm R."/>
            <person name="Olson A."/>
            <person name="Spatafora J."/>
            <person name="Veneault-Fourrey C."/>
            <person name="Henrissat B."/>
            <person name="Grigoriev I."/>
            <person name="Martin F."/>
            <person name="Perotto S."/>
        </authorList>
    </citation>
    <scope>NUCLEOTIDE SEQUENCE [LARGE SCALE GENOMIC DNA]</scope>
    <source>
        <strain evidence="2 3">UAMH 7357</strain>
    </source>
</reference>
<evidence type="ECO:0000256" key="1">
    <source>
        <dbReference type="SAM" id="MobiDB-lite"/>
    </source>
</evidence>
<feature type="region of interest" description="Disordered" evidence="1">
    <location>
        <begin position="1"/>
        <end position="115"/>
    </location>
</feature>
<feature type="compositionally biased region" description="Low complexity" evidence="1">
    <location>
        <begin position="21"/>
        <end position="46"/>
    </location>
</feature>
<dbReference type="OrthoDB" id="3562247at2759"/>